<protein>
    <submittedName>
        <fullName evidence="1">Uncharacterized protein</fullName>
    </submittedName>
</protein>
<dbReference type="EMBL" id="HG322949">
    <property type="protein sequence ID" value="CDG85427.1"/>
    <property type="molecule type" value="Genomic_DNA"/>
</dbReference>
<dbReference type="AlphaFoldDB" id="W0VDQ5"/>
<evidence type="ECO:0000313" key="1">
    <source>
        <dbReference type="EMBL" id="CDG85427.1"/>
    </source>
</evidence>
<keyword evidence="2" id="KW-1185">Reference proteome</keyword>
<dbReference type="Proteomes" id="UP000027604">
    <property type="component" value="Chromosome I"/>
</dbReference>
<name>W0VDQ5_9BURK</name>
<dbReference type="KEGG" id="jag:GJA_4823"/>
<proteinExistence type="predicted"/>
<organism evidence="1 2">
    <name type="scientific">Janthinobacterium agaricidamnosum NBRC 102515 = DSM 9628</name>
    <dbReference type="NCBI Taxonomy" id="1349767"/>
    <lineage>
        <taxon>Bacteria</taxon>
        <taxon>Pseudomonadati</taxon>
        <taxon>Pseudomonadota</taxon>
        <taxon>Betaproteobacteria</taxon>
        <taxon>Burkholderiales</taxon>
        <taxon>Oxalobacteraceae</taxon>
        <taxon>Janthinobacterium</taxon>
    </lineage>
</organism>
<reference evidence="1 2" key="1">
    <citation type="journal article" date="2015" name="Genome Announc.">
        <title>Genome Sequence of Mushroom Soft-Rot Pathogen Janthinobacterium agaricidamnosum.</title>
        <authorList>
            <person name="Graupner K."/>
            <person name="Lackner G."/>
            <person name="Hertweck C."/>
        </authorList>
    </citation>
    <scope>NUCLEOTIDE SEQUENCE [LARGE SCALE GENOMIC DNA]</scope>
    <source>
        <strain evidence="2">NBRC 102515 / DSM 9628</strain>
    </source>
</reference>
<dbReference type="RefSeq" id="WP_277914408.1">
    <property type="nucleotide sequence ID" value="NZ_BCTH01000076.1"/>
</dbReference>
<sequence length="41" mass="4590">MVCNPCGYINRAGKPENAAFDQNFIVELVKPVDIVELQKIL</sequence>
<dbReference type="PATRIC" id="fig|1349767.4.peg.1448"/>
<evidence type="ECO:0000313" key="2">
    <source>
        <dbReference type="Proteomes" id="UP000027604"/>
    </source>
</evidence>
<gene>
    <name evidence="1" type="ORF">GJA_4823</name>
</gene>
<accession>W0VDQ5</accession>
<dbReference type="HOGENOM" id="CLU_3271326_0_0_4"/>